<dbReference type="Gene3D" id="3.30.160.60">
    <property type="entry name" value="Classic Zinc Finger"/>
    <property type="match status" value="1"/>
</dbReference>
<sequence>MDNSRNGATHNRATSTPTWSHTPTRQHRLPARPGGQLGTKYTGQPGDTYKSNEYGSPLNYTGYAPHLHSQISYMQASDPIHLAPQSSISARAVDGGHDSLSPGYSVFHPQHPQYSANNYYSAFSSPIHSTLLFGDSGSHTVSDAASASLIRQNTPYPQQPARAASMSMDKQFFCQHVECKAFHTGFTTKGARTRHIRDKHSGIPLRCRFCGKLFADSPSVGRHEKKCAPAPGV</sequence>
<protein>
    <recommendedName>
        <fullName evidence="4">C2H2-type domain-containing protein</fullName>
    </recommendedName>
</protein>
<keyword evidence="3" id="KW-1185">Reference proteome</keyword>
<dbReference type="SUPFAM" id="SSF57667">
    <property type="entry name" value="beta-beta-alpha zinc fingers"/>
    <property type="match status" value="1"/>
</dbReference>
<feature type="region of interest" description="Disordered" evidence="1">
    <location>
        <begin position="1"/>
        <end position="47"/>
    </location>
</feature>
<evidence type="ECO:0000313" key="2">
    <source>
        <dbReference type="EMBL" id="KIY67396.1"/>
    </source>
</evidence>
<reference evidence="2 3" key="1">
    <citation type="journal article" date="2015" name="Fungal Genet. Biol.">
        <title>Evolution of novel wood decay mechanisms in Agaricales revealed by the genome sequences of Fistulina hepatica and Cylindrobasidium torrendii.</title>
        <authorList>
            <person name="Floudas D."/>
            <person name="Held B.W."/>
            <person name="Riley R."/>
            <person name="Nagy L.G."/>
            <person name="Koehler G."/>
            <person name="Ransdell A.S."/>
            <person name="Younus H."/>
            <person name="Chow J."/>
            <person name="Chiniquy J."/>
            <person name="Lipzen A."/>
            <person name="Tritt A."/>
            <person name="Sun H."/>
            <person name="Haridas S."/>
            <person name="LaButti K."/>
            <person name="Ohm R.A."/>
            <person name="Kues U."/>
            <person name="Blanchette R.A."/>
            <person name="Grigoriev I.V."/>
            <person name="Minto R.E."/>
            <person name="Hibbett D.S."/>
        </authorList>
    </citation>
    <scope>NUCLEOTIDE SEQUENCE [LARGE SCALE GENOMIC DNA]</scope>
    <source>
        <strain evidence="2 3">FP15055 ss-10</strain>
    </source>
</reference>
<evidence type="ECO:0000256" key="1">
    <source>
        <dbReference type="SAM" id="MobiDB-lite"/>
    </source>
</evidence>
<dbReference type="Proteomes" id="UP000054007">
    <property type="component" value="Unassembled WGS sequence"/>
</dbReference>
<accession>A0A0D7BCX6</accession>
<dbReference type="AlphaFoldDB" id="A0A0D7BCX6"/>
<evidence type="ECO:0008006" key="4">
    <source>
        <dbReference type="Google" id="ProtNLM"/>
    </source>
</evidence>
<proteinExistence type="predicted"/>
<dbReference type="InterPro" id="IPR036236">
    <property type="entry name" value="Znf_C2H2_sf"/>
</dbReference>
<organism evidence="2 3">
    <name type="scientific">Cylindrobasidium torrendii FP15055 ss-10</name>
    <dbReference type="NCBI Taxonomy" id="1314674"/>
    <lineage>
        <taxon>Eukaryota</taxon>
        <taxon>Fungi</taxon>
        <taxon>Dikarya</taxon>
        <taxon>Basidiomycota</taxon>
        <taxon>Agaricomycotina</taxon>
        <taxon>Agaricomycetes</taxon>
        <taxon>Agaricomycetidae</taxon>
        <taxon>Agaricales</taxon>
        <taxon>Marasmiineae</taxon>
        <taxon>Physalacriaceae</taxon>
        <taxon>Cylindrobasidium</taxon>
    </lineage>
</organism>
<gene>
    <name evidence="2" type="ORF">CYLTODRAFT_422578</name>
</gene>
<evidence type="ECO:0000313" key="3">
    <source>
        <dbReference type="Proteomes" id="UP000054007"/>
    </source>
</evidence>
<dbReference type="EMBL" id="KN880527">
    <property type="protein sequence ID" value="KIY67396.1"/>
    <property type="molecule type" value="Genomic_DNA"/>
</dbReference>
<feature type="compositionally biased region" description="Polar residues" evidence="1">
    <location>
        <begin position="1"/>
        <end position="23"/>
    </location>
</feature>
<name>A0A0D7BCX6_9AGAR</name>